<organism evidence="3 4">
    <name type="scientific">Klebsormidium nitens</name>
    <name type="common">Green alga</name>
    <name type="synonym">Ulothrix nitens</name>
    <dbReference type="NCBI Taxonomy" id="105231"/>
    <lineage>
        <taxon>Eukaryota</taxon>
        <taxon>Viridiplantae</taxon>
        <taxon>Streptophyta</taxon>
        <taxon>Klebsormidiophyceae</taxon>
        <taxon>Klebsormidiales</taxon>
        <taxon>Klebsormidiaceae</taxon>
        <taxon>Klebsormidium</taxon>
    </lineage>
</organism>
<dbReference type="Pfam" id="PF09588">
    <property type="entry name" value="YqaJ"/>
    <property type="match status" value="1"/>
</dbReference>
<name>A0A1Y1IJZ7_KLENI</name>
<dbReference type="GO" id="GO:0006281">
    <property type="term" value="P:DNA repair"/>
    <property type="evidence" value="ECO:0007669"/>
    <property type="project" value="UniProtKB-ARBA"/>
</dbReference>
<dbReference type="EMBL" id="DF237505">
    <property type="protein sequence ID" value="GAQ89729.1"/>
    <property type="molecule type" value="Genomic_DNA"/>
</dbReference>
<dbReference type="SUPFAM" id="SSF52980">
    <property type="entry name" value="Restriction endonuclease-like"/>
    <property type="match status" value="1"/>
</dbReference>
<dbReference type="Gene3D" id="3.90.320.10">
    <property type="match status" value="1"/>
</dbReference>
<dbReference type="NCBIfam" id="TIGR03033">
    <property type="entry name" value="phage_rel_nuc"/>
    <property type="match status" value="1"/>
</dbReference>
<dbReference type="AlphaFoldDB" id="A0A1Y1IJZ7"/>
<keyword evidence="1" id="KW-0812">Transmembrane</keyword>
<protein>
    <recommendedName>
        <fullName evidence="2">YqaJ viral recombinase domain-containing protein</fullName>
    </recommendedName>
</protein>
<dbReference type="InterPro" id="IPR019080">
    <property type="entry name" value="YqaJ_viral_recombinase"/>
</dbReference>
<keyword evidence="4" id="KW-1185">Reference proteome</keyword>
<feature type="domain" description="YqaJ viral recombinase" evidence="2">
    <location>
        <begin position="30"/>
        <end position="159"/>
    </location>
</feature>
<dbReference type="PANTHER" id="PTHR46609:SF6">
    <property type="entry name" value="EXONUCLEASE, PHAGE-TYPE_RECB, C-TERMINAL DOMAIN-CONTAINING PROTEIN-RELATED"/>
    <property type="match status" value="1"/>
</dbReference>
<dbReference type="CDD" id="cd22343">
    <property type="entry name" value="PDDEXK_lambda_exonuclease-like"/>
    <property type="match status" value="1"/>
</dbReference>
<keyword evidence="1" id="KW-0472">Membrane</keyword>
<dbReference type="Proteomes" id="UP000054558">
    <property type="component" value="Unassembled WGS sequence"/>
</dbReference>
<dbReference type="STRING" id="105231.A0A1Y1IJZ7"/>
<dbReference type="InterPro" id="IPR011604">
    <property type="entry name" value="PDDEXK-like_dom_sf"/>
</dbReference>
<reference evidence="3 4" key="1">
    <citation type="journal article" date="2014" name="Nat. Commun.">
        <title>Klebsormidium flaccidum genome reveals primary factors for plant terrestrial adaptation.</title>
        <authorList>
            <person name="Hori K."/>
            <person name="Maruyama F."/>
            <person name="Fujisawa T."/>
            <person name="Togashi T."/>
            <person name="Yamamoto N."/>
            <person name="Seo M."/>
            <person name="Sato S."/>
            <person name="Yamada T."/>
            <person name="Mori H."/>
            <person name="Tajima N."/>
            <person name="Moriyama T."/>
            <person name="Ikeuchi M."/>
            <person name="Watanabe M."/>
            <person name="Wada H."/>
            <person name="Kobayashi K."/>
            <person name="Saito M."/>
            <person name="Masuda T."/>
            <person name="Sasaki-Sekimoto Y."/>
            <person name="Mashiguchi K."/>
            <person name="Awai K."/>
            <person name="Shimojima M."/>
            <person name="Masuda S."/>
            <person name="Iwai M."/>
            <person name="Nobusawa T."/>
            <person name="Narise T."/>
            <person name="Kondo S."/>
            <person name="Saito H."/>
            <person name="Sato R."/>
            <person name="Murakawa M."/>
            <person name="Ihara Y."/>
            <person name="Oshima-Yamada Y."/>
            <person name="Ohtaka K."/>
            <person name="Satoh M."/>
            <person name="Sonobe K."/>
            <person name="Ishii M."/>
            <person name="Ohtani R."/>
            <person name="Kanamori-Sato M."/>
            <person name="Honoki R."/>
            <person name="Miyazaki D."/>
            <person name="Mochizuki H."/>
            <person name="Umetsu J."/>
            <person name="Higashi K."/>
            <person name="Shibata D."/>
            <person name="Kamiya Y."/>
            <person name="Sato N."/>
            <person name="Nakamura Y."/>
            <person name="Tabata S."/>
            <person name="Ida S."/>
            <person name="Kurokawa K."/>
            <person name="Ohta H."/>
        </authorList>
    </citation>
    <scope>NUCLEOTIDE SEQUENCE [LARGE SCALE GENOMIC DNA]</scope>
    <source>
        <strain evidence="3 4">NIES-2285</strain>
    </source>
</reference>
<accession>A0A1Y1IJZ7</accession>
<evidence type="ECO:0000313" key="4">
    <source>
        <dbReference type="Proteomes" id="UP000054558"/>
    </source>
</evidence>
<proteinExistence type="predicted"/>
<feature type="transmembrane region" description="Helical" evidence="1">
    <location>
        <begin position="232"/>
        <end position="263"/>
    </location>
</feature>
<keyword evidence="1" id="KW-1133">Transmembrane helix</keyword>
<dbReference type="PANTHER" id="PTHR46609">
    <property type="entry name" value="EXONUCLEASE, PHAGE-TYPE/RECB, C-TERMINAL DOMAIN-CONTAINING PROTEIN"/>
    <property type="match status" value="1"/>
</dbReference>
<gene>
    <name evidence="3" type="ORF">KFL_005560080</name>
</gene>
<evidence type="ECO:0000259" key="2">
    <source>
        <dbReference type="Pfam" id="PF09588"/>
    </source>
</evidence>
<evidence type="ECO:0000313" key="3">
    <source>
        <dbReference type="EMBL" id="GAQ89729.1"/>
    </source>
</evidence>
<dbReference type="InterPro" id="IPR011335">
    <property type="entry name" value="Restrct_endonuc-II-like"/>
</dbReference>
<sequence length="384" mass="44259">MEAVMDDPSVHPKVKELLSLPQPPQRTEPWYEMRKQMLTASDLAAAIGENPYERPYNLLLKKCGLGPVFTGNACTEYGAALEDTVVEKFCKQYGWRHFDAGLLRHPTIDFLGGSPDGLLSSHDGSRFAILEIKCPLIKDIKDEVPSYYFPQIQLCMQICQAERCFFVQYRPESLWQKEEFSVLDVPRDDAWFEKILPVAEDFWKQVLYHRANGGVELIAKMESQRINSACRFVIYVLIGCFLWQLDGFMCMAYIATLLLFVLFGESKARSTTRQRVEKAYAVAEGRDGRECRMPTDDNPFGNFMVTDFDDPDRPPACDPEDVQEEIDSKFYKNLYRNVDDLYEKESSARQFYTNPVTAVCNDQVEFARSLYQDMGSRRRHGMAY</sequence>
<dbReference type="InterPro" id="IPR051703">
    <property type="entry name" value="NF-kappa-B_Signaling_Reg"/>
</dbReference>
<dbReference type="OrthoDB" id="421276at2759"/>
<evidence type="ECO:0000256" key="1">
    <source>
        <dbReference type="SAM" id="Phobius"/>
    </source>
</evidence>
<dbReference type="InterPro" id="IPR017482">
    <property type="entry name" value="Lambda-type_endonuclease"/>
</dbReference>